<proteinExistence type="predicted"/>
<sequence length="77" mass="7679">MPKPAPAQPASIHCARFSGVTPPTAKTAMSDGNTAFNALMYCGPKADDGNIFSACAPASSAVKASVAVAQPGQTVMP</sequence>
<feature type="non-terminal residue" evidence="1">
    <location>
        <position position="77"/>
    </location>
</feature>
<accession>Q46757</accession>
<evidence type="ECO:0000313" key="1">
    <source>
        <dbReference type="EMBL" id="AAB59996.1"/>
    </source>
</evidence>
<dbReference type="AlphaFoldDB" id="Q46757"/>
<dbReference type="EMBL" id="U19577">
    <property type="protein sequence ID" value="AAB59996.1"/>
    <property type="molecule type" value="Genomic_DNA"/>
</dbReference>
<protein>
    <submittedName>
        <fullName evidence="1">Galactonate dehydratase</fullName>
    </submittedName>
</protein>
<reference evidence="1" key="3">
    <citation type="submission" date="1995-01" db="EMBL/GenBank/DDBJ databases">
        <authorList>
            <person name="Kolter R.G."/>
        </authorList>
    </citation>
    <scope>NUCLEOTIDE SEQUENCE</scope>
    <source>
        <strain evidence="1">K12</strain>
    </source>
</reference>
<gene>
    <name evidence="1" type="primary">dgoD</name>
</gene>
<reference evidence="1" key="1">
    <citation type="journal article" date="1993" name="Genomics">
        <title>DNA sequence and analysis of 136 kilobases of the Escherichia coli genome: organizational symmetry around the origin of replication.</title>
        <authorList>
            <person name="Burland V.D."/>
            <person name="Plunkett G. III"/>
            <person name="Daniels D.L."/>
            <person name="Blattner F.R."/>
        </authorList>
    </citation>
    <scope>NUCLEOTIDE SEQUENCE</scope>
    <source>
        <strain evidence="1">K12</strain>
    </source>
</reference>
<name>Q46757_ECOLX</name>
<reference evidence="1" key="2">
    <citation type="journal article" date="1995" name="Science">
        <title>A functionally diverse enzyme superfamily that abstracts the alpha protons of carboxylic acids.</title>
        <authorList>
            <person name="Babbitt P.C."/>
            <person name="Mrachko G.T."/>
            <person name="Hasson M.S."/>
            <person name="Huisman G.W."/>
            <person name="Kolter R."/>
            <person name="Ringe D."/>
            <person name="Petsko G.A."/>
            <person name="Kenyon G.L."/>
            <person name="Gerlt J.A."/>
        </authorList>
    </citation>
    <scope>NUCLEOTIDE SEQUENCE</scope>
    <source>
        <strain evidence="1">K12</strain>
    </source>
</reference>
<organism evidence="1">
    <name type="scientific">Escherichia coli</name>
    <dbReference type="NCBI Taxonomy" id="562"/>
    <lineage>
        <taxon>Bacteria</taxon>
        <taxon>Pseudomonadati</taxon>
        <taxon>Pseudomonadota</taxon>
        <taxon>Gammaproteobacteria</taxon>
        <taxon>Enterobacterales</taxon>
        <taxon>Enterobacteriaceae</taxon>
        <taxon>Escherichia</taxon>
    </lineage>
</organism>